<feature type="non-terminal residue" evidence="1">
    <location>
        <position position="1"/>
    </location>
</feature>
<gene>
    <name evidence="1" type="ORF">TeGR_g9686</name>
</gene>
<reference evidence="1 2" key="1">
    <citation type="journal article" date="2023" name="Commun. Biol.">
        <title>Genome analysis of Parmales, the sister group of diatoms, reveals the evolutionary specialization of diatoms from phago-mixotrophs to photoautotrophs.</title>
        <authorList>
            <person name="Ban H."/>
            <person name="Sato S."/>
            <person name="Yoshikawa S."/>
            <person name="Yamada K."/>
            <person name="Nakamura Y."/>
            <person name="Ichinomiya M."/>
            <person name="Sato N."/>
            <person name="Blanc-Mathieu R."/>
            <person name="Endo H."/>
            <person name="Kuwata A."/>
            <person name="Ogata H."/>
        </authorList>
    </citation>
    <scope>NUCLEOTIDE SEQUENCE [LARGE SCALE GENOMIC DNA]</scope>
</reference>
<accession>A0ABQ6MTZ8</accession>
<keyword evidence="2" id="KW-1185">Reference proteome</keyword>
<dbReference type="Proteomes" id="UP001165060">
    <property type="component" value="Unassembled WGS sequence"/>
</dbReference>
<proteinExistence type="predicted"/>
<evidence type="ECO:0000313" key="1">
    <source>
        <dbReference type="EMBL" id="GMI32353.1"/>
    </source>
</evidence>
<comment type="caution">
    <text evidence="1">The sequence shown here is derived from an EMBL/GenBank/DDBJ whole genome shotgun (WGS) entry which is preliminary data.</text>
</comment>
<name>A0ABQ6MTZ8_9STRA</name>
<evidence type="ECO:0000313" key="2">
    <source>
        <dbReference type="Proteomes" id="UP001165060"/>
    </source>
</evidence>
<dbReference type="EMBL" id="BRYB01003192">
    <property type="protein sequence ID" value="GMI32353.1"/>
    <property type="molecule type" value="Genomic_DNA"/>
</dbReference>
<protein>
    <submittedName>
        <fullName evidence="1">Uncharacterized protein</fullName>
    </submittedName>
</protein>
<organism evidence="1 2">
    <name type="scientific">Tetraparma gracilis</name>
    <dbReference type="NCBI Taxonomy" id="2962635"/>
    <lineage>
        <taxon>Eukaryota</taxon>
        <taxon>Sar</taxon>
        <taxon>Stramenopiles</taxon>
        <taxon>Ochrophyta</taxon>
        <taxon>Bolidophyceae</taxon>
        <taxon>Parmales</taxon>
        <taxon>Triparmaceae</taxon>
        <taxon>Tetraparma</taxon>
    </lineage>
</organism>
<sequence length="102" mass="10570">SATSASTASSAKASLLSLKTYLDELAAPNVYLSEEVSVAEFSLLDGTMRDLVAGLEEFRFAISAADDDNSPDDIYVGESDDDATDSLEVVGADDATVAISAQ</sequence>